<dbReference type="AlphaFoldDB" id="A0A9D4ZGE0"/>
<reference evidence="2" key="1">
    <citation type="submission" date="2021-01" db="EMBL/GenBank/DDBJ databases">
        <title>Adiantum capillus-veneris genome.</title>
        <authorList>
            <person name="Fang Y."/>
            <person name="Liao Q."/>
        </authorList>
    </citation>
    <scope>NUCLEOTIDE SEQUENCE</scope>
    <source>
        <strain evidence="2">H3</strain>
        <tissue evidence="2">Leaf</tissue>
    </source>
</reference>
<comment type="caution">
    <text evidence="2">The sequence shown here is derived from an EMBL/GenBank/DDBJ whole genome shotgun (WGS) entry which is preliminary data.</text>
</comment>
<name>A0A9D4ZGE0_ADICA</name>
<accession>A0A9D4ZGE0</accession>
<evidence type="ECO:0000256" key="1">
    <source>
        <dbReference type="SAM" id="Coils"/>
    </source>
</evidence>
<dbReference type="OrthoDB" id="2005480at2759"/>
<proteinExistence type="predicted"/>
<sequence length="161" mass="18373">MVKGQKIQLLQLRQNEQYAKMDFWEQGDERNLKKKYDDLKQEYDQLNSQVQLSSNQVQVQMDTIMEEQIQDEVQKNQVQDVVQDGVAVTEPEEAGTQQSTSNQIFTIEDDIPPANNVKSTNEVVQVSEAVKVAETIEIPKEVEVVGEISKQTDTELDIPSF</sequence>
<dbReference type="Proteomes" id="UP000886520">
    <property type="component" value="Chromosome 11"/>
</dbReference>
<evidence type="ECO:0000313" key="3">
    <source>
        <dbReference type="Proteomes" id="UP000886520"/>
    </source>
</evidence>
<dbReference type="EMBL" id="JABFUD020000011">
    <property type="protein sequence ID" value="KAI5073072.1"/>
    <property type="molecule type" value="Genomic_DNA"/>
</dbReference>
<gene>
    <name evidence="2" type="ORF">GOP47_0011085</name>
</gene>
<protein>
    <submittedName>
        <fullName evidence="2">Uncharacterized protein</fullName>
    </submittedName>
</protein>
<feature type="coiled-coil region" evidence="1">
    <location>
        <begin position="29"/>
        <end position="56"/>
    </location>
</feature>
<evidence type="ECO:0000313" key="2">
    <source>
        <dbReference type="EMBL" id="KAI5073072.1"/>
    </source>
</evidence>
<organism evidence="2 3">
    <name type="scientific">Adiantum capillus-veneris</name>
    <name type="common">Maidenhair fern</name>
    <dbReference type="NCBI Taxonomy" id="13818"/>
    <lineage>
        <taxon>Eukaryota</taxon>
        <taxon>Viridiplantae</taxon>
        <taxon>Streptophyta</taxon>
        <taxon>Embryophyta</taxon>
        <taxon>Tracheophyta</taxon>
        <taxon>Polypodiopsida</taxon>
        <taxon>Polypodiidae</taxon>
        <taxon>Polypodiales</taxon>
        <taxon>Pteridineae</taxon>
        <taxon>Pteridaceae</taxon>
        <taxon>Vittarioideae</taxon>
        <taxon>Adiantum</taxon>
    </lineage>
</organism>
<keyword evidence="3" id="KW-1185">Reference proteome</keyword>
<keyword evidence="1" id="KW-0175">Coiled coil</keyword>